<name>A0A1E8PPQ0_9BURK</name>
<dbReference type="InterPro" id="IPR009679">
    <property type="entry name" value="Phage_186_CII-like"/>
</dbReference>
<organism evidence="1 2">
    <name type="scientific">Janthinobacterium lividum</name>
    <dbReference type="NCBI Taxonomy" id="29581"/>
    <lineage>
        <taxon>Bacteria</taxon>
        <taxon>Pseudomonadati</taxon>
        <taxon>Pseudomonadota</taxon>
        <taxon>Betaproteobacteria</taxon>
        <taxon>Burkholderiales</taxon>
        <taxon>Oxalobacteraceae</taxon>
        <taxon>Janthinobacterium</taxon>
    </lineage>
</organism>
<dbReference type="AlphaFoldDB" id="A0A1E8PPQ0"/>
<reference evidence="1 2" key="1">
    <citation type="submission" date="2016-10" db="EMBL/GenBank/DDBJ databases">
        <title>Updated version of Genome Assembly of Janthinobacterium lividum ERGS5:01.</title>
        <authorList>
            <person name="Kumar R."/>
            <person name="Acharya V."/>
            <person name="Singh D."/>
        </authorList>
    </citation>
    <scope>NUCLEOTIDE SEQUENCE [LARGE SCALE GENOMIC DNA]</scope>
    <source>
        <strain evidence="1 2">ERGS5:01</strain>
    </source>
</reference>
<protein>
    <recommendedName>
        <fullName evidence="3">Phage regulatory protein CII (CP76)</fullName>
    </recommendedName>
</protein>
<accession>A0A1E8PPQ0</accession>
<proteinExistence type="predicted"/>
<evidence type="ECO:0008006" key="3">
    <source>
        <dbReference type="Google" id="ProtNLM"/>
    </source>
</evidence>
<sequence>MNIRDAIHQTVHHAVGGVEVLAVRMGLRAQILRNKANPNSTTNYLSPIELDSLMTLTGDHAVLHALARNHGYICIKAQEDVTASDMAILELVTQVWSASGVVGAEVHALLADGVVEKHELPRVETAIYCVVQALNEMVARLKGMAEK</sequence>
<gene>
    <name evidence="1" type="ORF">BA896_000320</name>
</gene>
<dbReference type="EMBL" id="MAQB02000001">
    <property type="protein sequence ID" value="OFJ47684.1"/>
    <property type="molecule type" value="Genomic_DNA"/>
</dbReference>
<dbReference type="Proteomes" id="UP000092634">
    <property type="component" value="Unassembled WGS sequence"/>
</dbReference>
<evidence type="ECO:0000313" key="2">
    <source>
        <dbReference type="Proteomes" id="UP000092634"/>
    </source>
</evidence>
<dbReference type="GO" id="GO:0003677">
    <property type="term" value="F:DNA binding"/>
    <property type="evidence" value="ECO:0007669"/>
    <property type="project" value="InterPro"/>
</dbReference>
<evidence type="ECO:0000313" key="1">
    <source>
        <dbReference type="EMBL" id="OFJ47684.1"/>
    </source>
</evidence>
<dbReference type="Pfam" id="PF06892">
    <property type="entry name" value="Phage_CP76"/>
    <property type="match status" value="1"/>
</dbReference>
<comment type="caution">
    <text evidence="1">The sequence shown here is derived from an EMBL/GenBank/DDBJ whole genome shotgun (WGS) entry which is preliminary data.</text>
</comment>